<dbReference type="InterPro" id="IPR036770">
    <property type="entry name" value="Ankyrin_rpt-contain_sf"/>
</dbReference>
<dbReference type="InterPro" id="IPR053137">
    <property type="entry name" value="NLR-like"/>
</dbReference>
<feature type="repeat" description="ANK" evidence="1">
    <location>
        <begin position="919"/>
        <end position="940"/>
    </location>
</feature>
<dbReference type="SMART" id="SM00248">
    <property type="entry name" value="ANK"/>
    <property type="match status" value="8"/>
</dbReference>
<dbReference type="PROSITE" id="PS50297">
    <property type="entry name" value="ANK_REP_REGION"/>
    <property type="match status" value="3"/>
</dbReference>
<dbReference type="InterPro" id="IPR054471">
    <property type="entry name" value="GPIID_WHD"/>
</dbReference>
<evidence type="ECO:0000313" key="3">
    <source>
        <dbReference type="EMBL" id="RGP70022.1"/>
    </source>
</evidence>
<dbReference type="SUPFAM" id="SSF53167">
    <property type="entry name" value="Purine and uridine phosphorylases"/>
    <property type="match status" value="1"/>
</dbReference>
<feature type="repeat" description="ANK" evidence="1">
    <location>
        <begin position="725"/>
        <end position="757"/>
    </location>
</feature>
<feature type="repeat" description="ANK" evidence="1">
    <location>
        <begin position="763"/>
        <end position="787"/>
    </location>
</feature>
<organism evidence="3 4">
    <name type="scientific">Fusarium sporotrichioides</name>
    <dbReference type="NCBI Taxonomy" id="5514"/>
    <lineage>
        <taxon>Eukaryota</taxon>
        <taxon>Fungi</taxon>
        <taxon>Dikarya</taxon>
        <taxon>Ascomycota</taxon>
        <taxon>Pezizomycotina</taxon>
        <taxon>Sordariomycetes</taxon>
        <taxon>Hypocreomycetidae</taxon>
        <taxon>Hypocreales</taxon>
        <taxon>Nectriaceae</taxon>
        <taxon>Fusarium</taxon>
    </lineage>
</organism>
<dbReference type="STRING" id="5514.A0A395SD86"/>
<evidence type="ECO:0000259" key="2">
    <source>
        <dbReference type="Pfam" id="PF22939"/>
    </source>
</evidence>
<dbReference type="GO" id="GO:0009116">
    <property type="term" value="P:nucleoside metabolic process"/>
    <property type="evidence" value="ECO:0007669"/>
    <property type="project" value="InterPro"/>
</dbReference>
<feature type="repeat" description="ANK" evidence="1">
    <location>
        <begin position="836"/>
        <end position="869"/>
    </location>
</feature>
<keyword evidence="1" id="KW-0040">ANK repeat</keyword>
<dbReference type="Pfam" id="PF22939">
    <property type="entry name" value="WHD_GPIID"/>
    <property type="match status" value="1"/>
</dbReference>
<dbReference type="InterPro" id="IPR002110">
    <property type="entry name" value="Ankyrin_rpt"/>
</dbReference>
<dbReference type="Proteomes" id="UP000266152">
    <property type="component" value="Unassembled WGS sequence"/>
</dbReference>
<evidence type="ECO:0000313" key="4">
    <source>
        <dbReference type="Proteomes" id="UP000266152"/>
    </source>
</evidence>
<dbReference type="AlphaFoldDB" id="A0A395SD86"/>
<reference evidence="3 4" key="1">
    <citation type="journal article" date="2018" name="PLoS Pathog.">
        <title>Evolution of structural diversity of trichothecenes, a family of toxins produced by plant pathogenic and entomopathogenic fungi.</title>
        <authorList>
            <person name="Proctor R.H."/>
            <person name="McCormick S.P."/>
            <person name="Kim H.S."/>
            <person name="Cardoza R.E."/>
            <person name="Stanley A.M."/>
            <person name="Lindo L."/>
            <person name="Kelly A."/>
            <person name="Brown D.W."/>
            <person name="Lee T."/>
            <person name="Vaughan M.M."/>
            <person name="Alexander N.J."/>
            <person name="Busman M."/>
            <person name="Gutierrez S."/>
        </authorList>
    </citation>
    <scope>NUCLEOTIDE SEQUENCE [LARGE SCALE GENOMIC DNA]</scope>
    <source>
        <strain evidence="3 4">NRRL 3299</strain>
    </source>
</reference>
<dbReference type="InterPro" id="IPR035994">
    <property type="entry name" value="Nucleoside_phosphorylase_sf"/>
</dbReference>
<comment type="caution">
    <text evidence="3">The sequence shown here is derived from an EMBL/GenBank/DDBJ whole genome shotgun (WGS) entry which is preliminary data.</text>
</comment>
<accession>A0A395SD86</accession>
<dbReference type="PROSITE" id="PS50088">
    <property type="entry name" value="ANK_REPEAT"/>
    <property type="match status" value="5"/>
</dbReference>
<evidence type="ECO:0000256" key="1">
    <source>
        <dbReference type="PROSITE-ProRule" id="PRU00023"/>
    </source>
</evidence>
<keyword evidence="4" id="KW-1185">Reference proteome</keyword>
<proteinExistence type="predicted"/>
<feature type="repeat" description="ANK" evidence="1">
    <location>
        <begin position="870"/>
        <end position="891"/>
    </location>
</feature>
<dbReference type="PANTHER" id="PTHR46082">
    <property type="entry name" value="ATP/GTP-BINDING PROTEIN-RELATED"/>
    <property type="match status" value="1"/>
</dbReference>
<dbReference type="Gene3D" id="1.25.40.20">
    <property type="entry name" value="Ankyrin repeat-containing domain"/>
    <property type="match status" value="4"/>
</dbReference>
<dbReference type="EMBL" id="PXOF01000055">
    <property type="protein sequence ID" value="RGP70022.1"/>
    <property type="molecule type" value="Genomic_DNA"/>
</dbReference>
<gene>
    <name evidence="3" type="ORF">FSPOR_4313</name>
</gene>
<dbReference type="Gene3D" id="3.40.50.1580">
    <property type="entry name" value="Nucleoside phosphorylase domain"/>
    <property type="match status" value="1"/>
</dbReference>
<sequence length="1117" mass="125147">MVEYEAYTVGWICAIRAELVAAQELLDEELMEPVPAPKNDNNTYTLGKIGSHHVVIAGLPRGQYGVTSAANAARDMVRTFPNVRIGFMVGIGGGVPTQHDIRLGDVVVGSPSYRSGGLIQYDHGKAIQGRGIDLMGALNQPPISVLTAITKLSAYHDRRGHNLDQTVNDVLAKNPRLVELGYQRPSDDTDKLYESVFIHPSGRAKCSDVCPPSYLKPRDPRAKGEDNPKIHYGLIASGSQLMEDAIARDELSKKEHVLCFEMEAAGLANHFPCVVIRGICDYSDSHRGREWQGYSSLIAAAYAKQLLLQIPLEKIKEEEKMKDILQRIEELDQRLEPISKTNQLVEALHCKVNREDELKILDWLNAVDYSSEQHGFLQPEQRQPGTGQQFIQSKDFQTWINTKNSFLFCSELSDERKEEFRKLIRKKLSKAVNGVFLLARIYLDNLREETNLEGISTFLQHLPTGLRAYKDAYDKTIRRIRNQGQKHRDLARKALTWLTFAREPLSKGKFRLALSVEDEMSELKDEDLQSTNVILHVCMDLVKIEEGTNTVSLLHFTTMEYLKANPNCLLFLESSDNPKFIDNPSDSEIEKRVAREYYEMKLTTTCLTYLLFEDFRSYHGESEEDHIDRLRSYGMHSYAAANWCYHARQGEPHSKTSEFLKSEPHVSVLAYFMSPFRYKFVDNLFQRRDKLSHVTGLHLTAYVGLKTETASLLRSGMEPDTRDESDRTPLSYASEEGHADIVSQLLDFPVDVEFKSIFLDHETPRTALSYAAQQGHTRVVKLLLERGKAAPDSKPSLEVGHLERTPLSFASEAGHQDVVDILLRAEGVDPDSKDYQSRTPLSFAAGAGHESIVKMLLAREGIQPDSRDKDGKSPLHYVAQAGHESIVKILLAREDAGHQAIVKLLIATKKVDPDSSDRKGMTPLAHAAEAGDEAVVKLLLATNKIHPATRGGRGAILFPSVFQQRLDPEQTHSLDDIIKGMIVDGCVNENSKDHQGWTPLFHAAFYGHKSVVILLLALGHTDLNAQDLEQRTILSHSVHHASMVVELLLSYKGISPDLKDINGRTPLSHAAESGQQEGFHLLLANDRVEPDSKDKSGRTPLSYAAEHGDGFKILAWK</sequence>
<protein>
    <recommendedName>
        <fullName evidence="2">GPI inositol-deacylase winged helix domain-containing protein</fullName>
    </recommendedName>
</protein>
<dbReference type="GO" id="GO:0003824">
    <property type="term" value="F:catalytic activity"/>
    <property type="evidence" value="ECO:0007669"/>
    <property type="project" value="InterPro"/>
</dbReference>
<feature type="domain" description="GPI inositol-deacylase winged helix" evidence="2">
    <location>
        <begin position="483"/>
        <end position="564"/>
    </location>
</feature>
<dbReference type="SUPFAM" id="SSF48403">
    <property type="entry name" value="Ankyrin repeat"/>
    <property type="match status" value="2"/>
</dbReference>
<name>A0A395SD86_FUSSP</name>
<dbReference type="PANTHER" id="PTHR46082:SF11">
    <property type="entry name" value="AAA+ ATPASE DOMAIN-CONTAINING PROTEIN-RELATED"/>
    <property type="match status" value="1"/>
</dbReference>
<dbReference type="Pfam" id="PF12796">
    <property type="entry name" value="Ank_2"/>
    <property type="match status" value="3"/>
</dbReference>
<dbReference type="Pfam" id="PF00023">
    <property type="entry name" value="Ank"/>
    <property type="match status" value="3"/>
</dbReference>